<keyword evidence="2" id="KW-0812">Transmembrane</keyword>
<dbReference type="Proteomes" id="UP001363151">
    <property type="component" value="Unassembled WGS sequence"/>
</dbReference>
<sequence>MRVVLALLLCRSADAWLARRHPAHCWQRTTGARPLRDQPLRATTLSVEDKLGTTRAPELGADEERRAVAALRSAAPSLSDAELAWFARDRRGDVAEAAPKAAAYVAWRRNFGGLGGDRAALLDAARSERRKRVGYLARERDVLGRPAVVVVARRHDATRRSLDASKALCLAVLEDAVASLEGDGEQFLAVVDLRDVGPPQVDIPFVLWLVHALRSYYPKRLGQVALVDPPTVLFESAWSAIKPAVGRHAKLVRLISNAELRRDYFPPNRAPRDLLVASAAATCARGRRAMVPWLASIPSSKSKSKSKKKKTKDAKGGDKAKAQAGGGGREEEESKGKGGKRWWPAAARARARNVLHHHHHRRSPSAPPALLAVYDGGGDDVGAYADISPSAAGPRREASEAALEARLAAVEARLEAKAAPAGAAGGGGRRRRPGPRVAFSVQTMLLYDATSPTLLLHLGACVAVKMLQLVALQAVWQTIFFPMDFQRPRRGDDAFDDGYPAFQGGMPFPVFCCFCATLATVPELDSVKAGFLLLAERAHACLVDRSELSGDVAFRLAMCFLVHLLRVTLFWYYLDIQAQLFGTTDGPLDLLLNSLALGFVLEVDDVITYDGPSSNLFGLDLSERHRAEASERGARVRATLAAAADHVRGAGARVRGAYFAIPTACTLAVGSATFLISFKMQRYTTNGDFVTIDDDSPLGKKHPQLTHLYNWMLYVALAAIVVNIHSVAFIVAESYDRAKHRRAEIAVAVGRALFDFHFCALFRVCVVQYLIGRLFMFNQSTTTFSLDFWNTLNPAPDRANGSDA</sequence>
<evidence type="ECO:0000256" key="3">
    <source>
        <dbReference type="SAM" id="SignalP"/>
    </source>
</evidence>
<dbReference type="PANTHER" id="PTHR47556">
    <property type="entry name" value="SEC14P-LIKE PHOSPHATIDYLINOSITOL TRANSFER FAMILY PROTEIN"/>
    <property type="match status" value="1"/>
</dbReference>
<keyword evidence="2" id="KW-1133">Transmembrane helix</keyword>
<gene>
    <name evidence="5" type="ORF">SO694_00002464</name>
</gene>
<dbReference type="Gene3D" id="3.40.525.10">
    <property type="entry name" value="CRAL-TRIO lipid binding domain"/>
    <property type="match status" value="1"/>
</dbReference>
<protein>
    <recommendedName>
        <fullName evidence="4">CRAL-TRIO domain-containing protein</fullName>
    </recommendedName>
</protein>
<feature type="region of interest" description="Disordered" evidence="1">
    <location>
        <begin position="295"/>
        <end position="343"/>
    </location>
</feature>
<evidence type="ECO:0000313" key="6">
    <source>
        <dbReference type="Proteomes" id="UP001363151"/>
    </source>
</evidence>
<proteinExistence type="predicted"/>
<evidence type="ECO:0000256" key="2">
    <source>
        <dbReference type="SAM" id="Phobius"/>
    </source>
</evidence>
<keyword evidence="6" id="KW-1185">Reference proteome</keyword>
<evidence type="ECO:0000256" key="1">
    <source>
        <dbReference type="SAM" id="MobiDB-lite"/>
    </source>
</evidence>
<feature type="domain" description="CRAL-TRIO" evidence="4">
    <location>
        <begin position="123"/>
        <end position="274"/>
    </location>
</feature>
<dbReference type="SUPFAM" id="SSF52087">
    <property type="entry name" value="CRAL/TRIO domain"/>
    <property type="match status" value="1"/>
</dbReference>
<comment type="caution">
    <text evidence="5">The sequence shown here is derived from an EMBL/GenBank/DDBJ whole genome shotgun (WGS) entry which is preliminary data.</text>
</comment>
<organism evidence="5 6">
    <name type="scientific">Aureococcus anophagefferens</name>
    <name type="common">Harmful bloom alga</name>
    <dbReference type="NCBI Taxonomy" id="44056"/>
    <lineage>
        <taxon>Eukaryota</taxon>
        <taxon>Sar</taxon>
        <taxon>Stramenopiles</taxon>
        <taxon>Ochrophyta</taxon>
        <taxon>Pelagophyceae</taxon>
        <taxon>Pelagomonadales</taxon>
        <taxon>Pelagomonadaceae</taxon>
        <taxon>Aureococcus</taxon>
    </lineage>
</organism>
<feature type="transmembrane region" description="Helical" evidence="2">
    <location>
        <begin position="657"/>
        <end position="678"/>
    </location>
</feature>
<dbReference type="SMART" id="SM00516">
    <property type="entry name" value="SEC14"/>
    <property type="match status" value="1"/>
</dbReference>
<dbReference type="PANTHER" id="PTHR47556:SF1">
    <property type="entry name" value="SEC14P-LIKE PHOSPHATIDYLINOSITOL TRANSFER FAMILY PROTEIN"/>
    <property type="match status" value="1"/>
</dbReference>
<feature type="signal peptide" evidence="3">
    <location>
        <begin position="1"/>
        <end position="15"/>
    </location>
</feature>
<name>A0ABR1GDB0_AURAN</name>
<evidence type="ECO:0000259" key="4">
    <source>
        <dbReference type="PROSITE" id="PS50191"/>
    </source>
</evidence>
<reference evidence="5 6" key="1">
    <citation type="submission" date="2024-03" db="EMBL/GenBank/DDBJ databases">
        <title>Aureococcus anophagefferens CCMP1851 and Kratosvirus quantuckense: Draft genome of a second virus-susceptible host strain in the model system.</title>
        <authorList>
            <person name="Chase E."/>
            <person name="Truchon A.R."/>
            <person name="Schepens W."/>
            <person name="Wilhelm S.W."/>
        </authorList>
    </citation>
    <scope>NUCLEOTIDE SEQUENCE [LARGE SCALE GENOMIC DNA]</scope>
    <source>
        <strain evidence="5 6">CCMP1851</strain>
    </source>
</reference>
<evidence type="ECO:0000313" key="5">
    <source>
        <dbReference type="EMBL" id="KAK7253748.1"/>
    </source>
</evidence>
<feature type="transmembrane region" description="Helical" evidence="2">
    <location>
        <begin position="711"/>
        <end position="732"/>
    </location>
</feature>
<keyword evidence="3" id="KW-0732">Signal</keyword>
<feature type="compositionally biased region" description="Basic residues" evidence="1">
    <location>
        <begin position="302"/>
        <end position="312"/>
    </location>
</feature>
<keyword evidence="2" id="KW-0472">Membrane</keyword>
<dbReference type="CDD" id="cd00170">
    <property type="entry name" value="SEC14"/>
    <property type="match status" value="1"/>
</dbReference>
<dbReference type="InterPro" id="IPR036865">
    <property type="entry name" value="CRAL-TRIO_dom_sf"/>
</dbReference>
<feature type="chain" id="PRO_5045515406" description="CRAL-TRIO domain-containing protein" evidence="3">
    <location>
        <begin position="16"/>
        <end position="804"/>
    </location>
</feature>
<dbReference type="InterPro" id="IPR001251">
    <property type="entry name" value="CRAL-TRIO_dom"/>
</dbReference>
<accession>A0ABR1GDB0</accession>
<dbReference type="Pfam" id="PF00650">
    <property type="entry name" value="CRAL_TRIO"/>
    <property type="match status" value="1"/>
</dbReference>
<dbReference type="PROSITE" id="PS50191">
    <property type="entry name" value="CRAL_TRIO"/>
    <property type="match status" value="1"/>
</dbReference>
<dbReference type="EMBL" id="JBBJCI010000034">
    <property type="protein sequence ID" value="KAK7253748.1"/>
    <property type="molecule type" value="Genomic_DNA"/>
</dbReference>
<feature type="transmembrane region" description="Helical" evidence="2">
    <location>
        <begin position="552"/>
        <end position="574"/>
    </location>
</feature>